<protein>
    <recommendedName>
        <fullName evidence="6">Type IV pilus biogenesis protein PilP</fullName>
    </recommendedName>
</protein>
<feature type="signal peptide" evidence="3">
    <location>
        <begin position="1"/>
        <end position="23"/>
    </location>
</feature>
<organism evidence="4 5">
    <name type="scientific">Noviherbaspirillum galbum</name>
    <dbReference type="NCBI Taxonomy" id="2709383"/>
    <lineage>
        <taxon>Bacteria</taxon>
        <taxon>Pseudomonadati</taxon>
        <taxon>Pseudomonadota</taxon>
        <taxon>Betaproteobacteria</taxon>
        <taxon>Burkholderiales</taxon>
        <taxon>Oxalobacteraceae</taxon>
        <taxon>Noviherbaspirillum</taxon>
    </lineage>
</organism>
<feature type="coiled-coil region" evidence="1">
    <location>
        <begin position="29"/>
        <end position="56"/>
    </location>
</feature>
<reference evidence="4 5" key="1">
    <citation type="submission" date="2020-02" db="EMBL/GenBank/DDBJ databases">
        <authorList>
            <person name="Kim M.K."/>
        </authorList>
    </citation>
    <scope>NUCLEOTIDE SEQUENCE [LARGE SCALE GENOMIC DNA]</scope>
    <source>
        <strain evidence="4 5">17J57-3</strain>
    </source>
</reference>
<feature type="chain" id="PRO_5025452046" description="Type IV pilus biogenesis protein PilP" evidence="3">
    <location>
        <begin position="24"/>
        <end position="198"/>
    </location>
</feature>
<keyword evidence="3" id="KW-0732">Signal</keyword>
<evidence type="ECO:0000313" key="4">
    <source>
        <dbReference type="EMBL" id="NEX64218.1"/>
    </source>
</evidence>
<evidence type="ECO:0000313" key="5">
    <source>
        <dbReference type="Proteomes" id="UP000482155"/>
    </source>
</evidence>
<comment type="caution">
    <text evidence="4">The sequence shown here is derived from an EMBL/GenBank/DDBJ whole genome shotgun (WGS) entry which is preliminary data.</text>
</comment>
<feature type="region of interest" description="Disordered" evidence="2">
    <location>
        <begin position="165"/>
        <end position="198"/>
    </location>
</feature>
<gene>
    <name evidence="4" type="ORF">G3574_24310</name>
</gene>
<dbReference type="EMBL" id="JAAIVB010000078">
    <property type="protein sequence ID" value="NEX64218.1"/>
    <property type="molecule type" value="Genomic_DNA"/>
</dbReference>
<evidence type="ECO:0000256" key="2">
    <source>
        <dbReference type="SAM" id="MobiDB-lite"/>
    </source>
</evidence>
<evidence type="ECO:0000256" key="1">
    <source>
        <dbReference type="SAM" id="Coils"/>
    </source>
</evidence>
<feature type="compositionally biased region" description="Polar residues" evidence="2">
    <location>
        <begin position="169"/>
        <end position="179"/>
    </location>
</feature>
<keyword evidence="5" id="KW-1185">Reference proteome</keyword>
<proteinExistence type="predicted"/>
<sequence length="198" mass="21663">MRFLLQRRLAVIAAFVVIAPAHASDVDSLVSQQRELMKKQAQLTLLKAEKQILDEQASLKPGMSAVMGSPRDKGPVLEDLQLMGIYGIGDKLEAQVRAGGILRSYHQGDMLLGWKLASIDRDSITISRKPNRRKPVQTRTIDMYAPAVIETGPIVLNLVQPTVPDLQGAQRNPRLSSNPGPGDLTAGNLPRQPRFGVN</sequence>
<evidence type="ECO:0000256" key="3">
    <source>
        <dbReference type="SAM" id="SignalP"/>
    </source>
</evidence>
<dbReference type="AlphaFoldDB" id="A0A6B3SUQ1"/>
<evidence type="ECO:0008006" key="6">
    <source>
        <dbReference type="Google" id="ProtNLM"/>
    </source>
</evidence>
<dbReference type="RefSeq" id="WP_163968126.1">
    <property type="nucleotide sequence ID" value="NZ_JAAIVB010000078.1"/>
</dbReference>
<accession>A0A6B3SUQ1</accession>
<name>A0A6B3SUQ1_9BURK</name>
<keyword evidence="1" id="KW-0175">Coiled coil</keyword>
<dbReference type="Proteomes" id="UP000482155">
    <property type="component" value="Unassembled WGS sequence"/>
</dbReference>